<dbReference type="Pfam" id="PF00535">
    <property type="entry name" value="Glycos_transf_2"/>
    <property type="match status" value="2"/>
</dbReference>
<proteinExistence type="inferred from homology"/>
<organism evidence="7 8">
    <name type="scientific">Kineococcus aurantiacus</name>
    <dbReference type="NCBI Taxonomy" id="37633"/>
    <lineage>
        <taxon>Bacteria</taxon>
        <taxon>Bacillati</taxon>
        <taxon>Actinomycetota</taxon>
        <taxon>Actinomycetes</taxon>
        <taxon>Kineosporiales</taxon>
        <taxon>Kineosporiaceae</taxon>
        <taxon>Kineococcus</taxon>
    </lineage>
</organism>
<dbReference type="RefSeq" id="WP_179748556.1">
    <property type="nucleotide sequence ID" value="NZ_BAAAGN010000002.1"/>
</dbReference>
<gene>
    <name evidence="7" type="ORF">BJ968_000278</name>
</gene>
<feature type="region of interest" description="Disordered" evidence="5">
    <location>
        <begin position="733"/>
        <end position="786"/>
    </location>
</feature>
<dbReference type="PANTHER" id="PTHR43179:SF12">
    <property type="entry name" value="GALACTOFURANOSYLTRANSFERASE GLFT2"/>
    <property type="match status" value="1"/>
</dbReference>
<dbReference type="InterPro" id="IPR029044">
    <property type="entry name" value="Nucleotide-diphossugar_trans"/>
</dbReference>
<evidence type="ECO:0000256" key="4">
    <source>
        <dbReference type="ARBA" id="ARBA00022679"/>
    </source>
</evidence>
<evidence type="ECO:0000259" key="6">
    <source>
        <dbReference type="Pfam" id="PF00535"/>
    </source>
</evidence>
<feature type="domain" description="Glycosyltransferase 2-like" evidence="6">
    <location>
        <begin position="20"/>
        <end position="182"/>
    </location>
</feature>
<dbReference type="GO" id="GO:0016757">
    <property type="term" value="F:glycosyltransferase activity"/>
    <property type="evidence" value="ECO:0007669"/>
    <property type="project" value="UniProtKB-KW"/>
</dbReference>
<dbReference type="Gene3D" id="3.90.550.10">
    <property type="entry name" value="Spore Coat Polysaccharide Biosynthesis Protein SpsA, Chain A"/>
    <property type="match status" value="2"/>
</dbReference>
<evidence type="ECO:0000256" key="5">
    <source>
        <dbReference type="SAM" id="MobiDB-lite"/>
    </source>
</evidence>
<dbReference type="SUPFAM" id="SSF53448">
    <property type="entry name" value="Nucleotide-diphospho-sugar transferases"/>
    <property type="match status" value="2"/>
</dbReference>
<dbReference type="AlphaFoldDB" id="A0A7Y9ASS8"/>
<reference evidence="7 8" key="1">
    <citation type="submission" date="2020-07" db="EMBL/GenBank/DDBJ databases">
        <title>Sequencing the genomes of 1000 actinobacteria strains.</title>
        <authorList>
            <person name="Klenk H.-P."/>
        </authorList>
    </citation>
    <scope>NUCLEOTIDE SEQUENCE [LARGE SCALE GENOMIC DNA]</scope>
    <source>
        <strain evidence="7 8">DSM 7487</strain>
    </source>
</reference>
<keyword evidence="3" id="KW-0328">Glycosyltransferase</keyword>
<comment type="similarity">
    <text evidence="2">Belongs to the glycosyltransferase 2 family.</text>
</comment>
<accession>A0A7Y9ASS8</accession>
<comment type="pathway">
    <text evidence="1">Cell wall biogenesis; cell wall polysaccharide biosynthesis.</text>
</comment>
<comment type="caution">
    <text evidence="7">The sequence shown here is derived from an EMBL/GenBank/DDBJ whole genome shotgun (WGS) entry which is preliminary data.</text>
</comment>
<dbReference type="EMBL" id="JACCBB010000001">
    <property type="protein sequence ID" value="NYD20738.1"/>
    <property type="molecule type" value="Genomic_DNA"/>
</dbReference>
<dbReference type="PANTHER" id="PTHR43179">
    <property type="entry name" value="RHAMNOSYLTRANSFERASE WBBL"/>
    <property type="match status" value="1"/>
</dbReference>
<evidence type="ECO:0000256" key="1">
    <source>
        <dbReference type="ARBA" id="ARBA00004776"/>
    </source>
</evidence>
<protein>
    <submittedName>
        <fullName evidence="7">GT2 family glycosyltransferase</fullName>
    </submittedName>
</protein>
<dbReference type="Proteomes" id="UP000521922">
    <property type="component" value="Unassembled WGS sequence"/>
</dbReference>
<evidence type="ECO:0000256" key="2">
    <source>
        <dbReference type="ARBA" id="ARBA00006739"/>
    </source>
</evidence>
<dbReference type="CDD" id="cd00761">
    <property type="entry name" value="Glyco_tranf_GTA_type"/>
    <property type="match status" value="1"/>
</dbReference>
<keyword evidence="4 7" id="KW-0808">Transferase</keyword>
<dbReference type="InterPro" id="IPR001173">
    <property type="entry name" value="Glyco_trans_2-like"/>
</dbReference>
<evidence type="ECO:0000313" key="8">
    <source>
        <dbReference type="Proteomes" id="UP000521922"/>
    </source>
</evidence>
<name>A0A7Y9ASS8_9ACTN</name>
<sequence length="786" mass="82844">MTTTPGTTAPAGAQADPTMSVVVCTYTAARYPVFSAALHEVAAQLRDHDELVVVVDHNPELLDRVRADFPLARVVENSGPRGLSGARNSGIAEARGDVVAFLDDDAVPRDGWLEGLRADFRRTSVGVVGGGVVPAWEGGRAPRWFPEEFGWVVGCDFRGMPDEGEPMRNPIGANMAIRTTAFGTVAGFDTSAGRVGALPVGCEETDFCIRLRQADPGVLVLRRPTAAVDHLVPAARQKVSYVFSRCWHEGRSKGLLAARVGSADGLSSERAYVVRTVGSGVLRHLAALVRGQVAGPARAGVLAAGTLVTAAGFVSTRSAAPAPAPAEESFRPLRMLEVDLEGEGFTVTPEDARLRLLVTSDDRPIDLVDVPEHVLARPRPTPVHAAEVRNWLTEDGVRRLAGPDHRRPAPAVPSLPGHVAVSVVVPTAGRGEQLVRCVESLLAQRFTDLEVIVVDNNAEPGHVAGLLAAALAADPRLRLVHEPAGGSSGARNRGILEARADVIAATDDDVIAHPAWVGTLLGAFTDPEVDVVTGLVLADGLRVPAQETFEQYGGFSKGLDPQRFTRDSHVQQNPLHPYSAGKFGSGNNVAYRRSAVVRAGGYDPLLGPGSVVRAGQDLDLFLAVLFAGCTLVYEPAAMVFHEHRDSSEALHRQVHNYGRGLAAVMAKHVSTSPERAAGVLVRLPRAARYLFSPSSEKNADRGADYPRSLAWAEYRGLAEGVPAYLRGRLDRTARTTGALRSPTSGPTARPGAQIPDQSTRPAVPDGAAVAAPPAVSGATGPAGGAS</sequence>
<feature type="domain" description="Glycosyltransferase 2-like" evidence="6">
    <location>
        <begin position="422"/>
        <end position="544"/>
    </location>
</feature>
<evidence type="ECO:0000256" key="3">
    <source>
        <dbReference type="ARBA" id="ARBA00022676"/>
    </source>
</evidence>
<evidence type="ECO:0000313" key="7">
    <source>
        <dbReference type="EMBL" id="NYD20738.1"/>
    </source>
</evidence>
<keyword evidence="8" id="KW-1185">Reference proteome</keyword>
<feature type="compositionally biased region" description="Low complexity" evidence="5">
    <location>
        <begin position="761"/>
        <end position="779"/>
    </location>
</feature>